<reference evidence="2" key="1">
    <citation type="submission" date="2020-07" db="EMBL/GenBank/DDBJ databases">
        <title>Huge and variable diversity of episymbiotic CPR bacteria and DPANN archaea in groundwater ecosystems.</title>
        <authorList>
            <person name="He C.Y."/>
            <person name="Keren R."/>
            <person name="Whittaker M."/>
            <person name="Farag I.F."/>
            <person name="Doudna J."/>
            <person name="Cate J.H.D."/>
            <person name="Banfield J.F."/>
        </authorList>
    </citation>
    <scope>NUCLEOTIDE SEQUENCE</scope>
    <source>
        <strain evidence="2">NC_groundwater_580_Pr5_B-0.1um_64_19</strain>
    </source>
</reference>
<dbReference type="EMBL" id="JACPNR010000004">
    <property type="protein sequence ID" value="MBI2677382.1"/>
    <property type="molecule type" value="Genomic_DNA"/>
</dbReference>
<name>A0A932ENJ1_9BACT</name>
<evidence type="ECO:0000313" key="2">
    <source>
        <dbReference type="EMBL" id="MBI2677382.1"/>
    </source>
</evidence>
<evidence type="ECO:0000313" key="3">
    <source>
        <dbReference type="Proteomes" id="UP000779809"/>
    </source>
</evidence>
<comment type="caution">
    <text evidence="2">The sequence shown here is derived from an EMBL/GenBank/DDBJ whole genome shotgun (WGS) entry which is preliminary data.</text>
</comment>
<evidence type="ECO:0000256" key="1">
    <source>
        <dbReference type="SAM" id="Phobius"/>
    </source>
</evidence>
<proteinExistence type="predicted"/>
<dbReference type="AlphaFoldDB" id="A0A932ENJ1"/>
<protein>
    <submittedName>
        <fullName evidence="2">Uncharacterized protein</fullName>
    </submittedName>
</protein>
<accession>A0A932ENJ1</accession>
<sequence length="73" mass="7921">MWTTGVVAMPLWEELCLGGLRISSPLAFLIAPWSTYILAAYEGSLFGLIGVSIILPFLRVTPTERPVAQTGEV</sequence>
<dbReference type="Proteomes" id="UP000779809">
    <property type="component" value="Unassembled WGS sequence"/>
</dbReference>
<keyword evidence="1" id="KW-1133">Transmembrane helix</keyword>
<feature type="transmembrane region" description="Helical" evidence="1">
    <location>
        <begin position="33"/>
        <end position="58"/>
    </location>
</feature>
<gene>
    <name evidence="2" type="ORF">HYX28_01225</name>
</gene>
<keyword evidence="1" id="KW-0812">Transmembrane</keyword>
<organism evidence="2 3">
    <name type="scientific">Candidatus Korobacter versatilis</name>
    <dbReference type="NCBI Taxonomy" id="658062"/>
    <lineage>
        <taxon>Bacteria</taxon>
        <taxon>Pseudomonadati</taxon>
        <taxon>Acidobacteriota</taxon>
        <taxon>Terriglobia</taxon>
        <taxon>Terriglobales</taxon>
        <taxon>Candidatus Korobacteraceae</taxon>
        <taxon>Candidatus Korobacter</taxon>
    </lineage>
</organism>
<keyword evidence="1" id="KW-0472">Membrane</keyword>